<dbReference type="PANTHER" id="PTHR43176">
    <property type="entry name" value="3-HYDROXYISOBUTYRYL-COA HYDROLASE-RELATED"/>
    <property type="match status" value="1"/>
</dbReference>
<dbReference type="Gene3D" id="3.90.226.10">
    <property type="entry name" value="2-enoyl-CoA Hydratase, Chain A, domain 1"/>
    <property type="match status" value="1"/>
</dbReference>
<dbReference type="EC" id="3.1.2.4" evidence="2"/>
<comment type="catalytic activity">
    <reaction evidence="1">
        <text>3-hydroxy-2-methylpropanoyl-CoA + H2O = 3-hydroxy-2-methylpropanoate + CoA + H(+)</text>
        <dbReference type="Rhea" id="RHEA:20888"/>
        <dbReference type="ChEBI" id="CHEBI:11805"/>
        <dbReference type="ChEBI" id="CHEBI:15377"/>
        <dbReference type="ChEBI" id="CHEBI:15378"/>
        <dbReference type="ChEBI" id="CHEBI:57287"/>
        <dbReference type="ChEBI" id="CHEBI:57340"/>
        <dbReference type="EC" id="3.1.2.4"/>
    </reaction>
</comment>
<dbReference type="InterPro" id="IPR029045">
    <property type="entry name" value="ClpP/crotonase-like_dom_sf"/>
</dbReference>
<dbReference type="SUPFAM" id="SSF52096">
    <property type="entry name" value="ClpP/crotonase"/>
    <property type="match status" value="1"/>
</dbReference>
<gene>
    <name evidence="6" type="ORF">J2Y69_001475</name>
</gene>
<dbReference type="GO" id="GO:0004300">
    <property type="term" value="F:enoyl-CoA hydratase activity"/>
    <property type="evidence" value="ECO:0007669"/>
    <property type="project" value="UniProtKB-EC"/>
</dbReference>
<dbReference type="PANTHER" id="PTHR43176:SF3">
    <property type="entry name" value="3-HYDROXYISOBUTYRYL-COA HYDROLASE, MITOCHONDRIAL"/>
    <property type="match status" value="1"/>
</dbReference>
<comment type="caution">
    <text evidence="6">The sequence shown here is derived from an EMBL/GenBank/DDBJ whole genome shotgun (WGS) entry which is preliminary data.</text>
</comment>
<keyword evidence="3" id="KW-0378">Hydrolase</keyword>
<dbReference type="Proteomes" id="UP001259347">
    <property type="component" value="Unassembled WGS sequence"/>
</dbReference>
<organism evidence="6 7">
    <name type="scientific">Microbacterium resistens</name>
    <dbReference type="NCBI Taxonomy" id="156977"/>
    <lineage>
        <taxon>Bacteria</taxon>
        <taxon>Bacillati</taxon>
        <taxon>Actinomycetota</taxon>
        <taxon>Actinomycetes</taxon>
        <taxon>Micrococcales</taxon>
        <taxon>Microbacteriaceae</taxon>
        <taxon>Microbacterium</taxon>
    </lineage>
</organism>
<keyword evidence="6" id="KW-0456">Lyase</keyword>
<evidence type="ECO:0000256" key="4">
    <source>
        <dbReference type="SAM" id="MobiDB-lite"/>
    </source>
</evidence>
<evidence type="ECO:0000256" key="3">
    <source>
        <dbReference type="ARBA" id="ARBA00022801"/>
    </source>
</evidence>
<name>A0ABU1SBB3_9MICO</name>
<evidence type="ECO:0000256" key="1">
    <source>
        <dbReference type="ARBA" id="ARBA00001709"/>
    </source>
</evidence>
<dbReference type="RefSeq" id="WP_310019085.1">
    <property type="nucleotide sequence ID" value="NZ_JAVDUM010000005.1"/>
</dbReference>
<sequence length="359" mass="38037">MTPADDAPTRSAPSVIARTEGALGHITLNRPEALNALDLGMIRSMTAILDAWREDTDVQIVLIDGAGDRGLCAGGDVRALYDMVKEGRVEETVAFFREEYALDAAIAEYPKPVVAIADGITMGGGIGIAGHAAIRIVTERSRLAMPETRIGFTPDVGGTWLLGRAPGRLGEYLALTGGTMDGADALYAGFADHLVPSDRLEALREALAHRADPTGPSEIVLLFDETPEPSALPGKRAWIDDAFAGESVVEIVARLRASTDAGAADVADTLEGLSPTALAVALDAVREARGMGGLREALAGEYRRVLWFAAHHPDLVEGIRAQLVDKDRDPHWSPATLAELDPAASAPAREYTPPVPLWS</sequence>
<evidence type="ECO:0000256" key="2">
    <source>
        <dbReference type="ARBA" id="ARBA00011915"/>
    </source>
</evidence>
<feature type="domain" description="Enoyl-CoA hydratase/isomerase" evidence="5">
    <location>
        <begin position="24"/>
        <end position="344"/>
    </location>
</feature>
<feature type="region of interest" description="Disordered" evidence="4">
    <location>
        <begin position="337"/>
        <end position="359"/>
    </location>
</feature>
<proteinExistence type="predicted"/>
<protein>
    <recommendedName>
        <fullName evidence="2">3-hydroxyisobutyryl-CoA hydrolase</fullName>
        <ecNumber evidence="2">3.1.2.4</ecNumber>
    </recommendedName>
</protein>
<dbReference type="InterPro" id="IPR045004">
    <property type="entry name" value="ECH_dom"/>
</dbReference>
<accession>A0ABU1SBB3</accession>
<dbReference type="EMBL" id="JAVDUM010000005">
    <property type="protein sequence ID" value="MDR6866876.1"/>
    <property type="molecule type" value="Genomic_DNA"/>
</dbReference>
<dbReference type="NCBIfam" id="NF004127">
    <property type="entry name" value="PRK05617.1"/>
    <property type="match status" value="1"/>
</dbReference>
<keyword evidence="7" id="KW-1185">Reference proteome</keyword>
<dbReference type="InterPro" id="IPR032259">
    <property type="entry name" value="HIBYL-CoA-H"/>
</dbReference>
<evidence type="ECO:0000313" key="6">
    <source>
        <dbReference type="EMBL" id="MDR6866876.1"/>
    </source>
</evidence>
<dbReference type="CDD" id="cd06558">
    <property type="entry name" value="crotonase-like"/>
    <property type="match status" value="1"/>
</dbReference>
<evidence type="ECO:0000259" key="5">
    <source>
        <dbReference type="Pfam" id="PF16113"/>
    </source>
</evidence>
<dbReference type="Pfam" id="PF16113">
    <property type="entry name" value="ECH_2"/>
    <property type="match status" value="1"/>
</dbReference>
<reference evidence="6 7" key="1">
    <citation type="submission" date="2023-07" db="EMBL/GenBank/DDBJ databases">
        <title>Sorghum-associated microbial communities from plants grown in Nebraska, USA.</title>
        <authorList>
            <person name="Schachtman D."/>
        </authorList>
    </citation>
    <scope>NUCLEOTIDE SEQUENCE [LARGE SCALE GENOMIC DNA]</scope>
    <source>
        <strain evidence="6 7">2980</strain>
    </source>
</reference>
<evidence type="ECO:0000313" key="7">
    <source>
        <dbReference type="Proteomes" id="UP001259347"/>
    </source>
</evidence>